<dbReference type="EMBL" id="JAPKNK010000009">
    <property type="protein sequence ID" value="MCX5571331.1"/>
    <property type="molecule type" value="Genomic_DNA"/>
</dbReference>
<dbReference type="SUPFAM" id="SSF55729">
    <property type="entry name" value="Acyl-CoA N-acyltransferases (Nat)"/>
    <property type="match status" value="1"/>
</dbReference>
<dbReference type="InterPro" id="IPR016181">
    <property type="entry name" value="Acyl_CoA_acyltransferase"/>
</dbReference>
<feature type="domain" description="N-acetyltransferase" evidence="3">
    <location>
        <begin position="45"/>
        <end position="209"/>
    </location>
</feature>
<gene>
    <name evidence="4" type="ORF">OSH07_19175</name>
</gene>
<evidence type="ECO:0000313" key="5">
    <source>
        <dbReference type="Proteomes" id="UP001144805"/>
    </source>
</evidence>
<evidence type="ECO:0000313" key="4">
    <source>
        <dbReference type="EMBL" id="MCX5571331.1"/>
    </source>
</evidence>
<comment type="caution">
    <text evidence="4">The sequence shown here is derived from an EMBL/GenBank/DDBJ whole genome shotgun (WGS) entry which is preliminary data.</text>
</comment>
<dbReference type="Gene3D" id="3.40.630.30">
    <property type="match status" value="1"/>
</dbReference>
<accession>A0A9X3E3W9</accession>
<dbReference type="AlphaFoldDB" id="A0A9X3E3W9"/>
<proteinExistence type="predicted"/>
<dbReference type="GO" id="GO:0016747">
    <property type="term" value="F:acyltransferase activity, transferring groups other than amino-acyl groups"/>
    <property type="evidence" value="ECO:0007669"/>
    <property type="project" value="InterPro"/>
</dbReference>
<evidence type="ECO:0000256" key="2">
    <source>
        <dbReference type="ARBA" id="ARBA00023315"/>
    </source>
</evidence>
<dbReference type="Pfam" id="PF00583">
    <property type="entry name" value="Acetyltransf_1"/>
    <property type="match status" value="1"/>
</dbReference>
<dbReference type="InterPro" id="IPR000182">
    <property type="entry name" value="GNAT_dom"/>
</dbReference>
<dbReference type="PANTHER" id="PTHR43800:SF1">
    <property type="entry name" value="PEPTIDYL-LYSINE N-ACETYLTRANSFERASE YJAB"/>
    <property type="match status" value="1"/>
</dbReference>
<keyword evidence="5" id="KW-1185">Reference proteome</keyword>
<dbReference type="PROSITE" id="PS51186">
    <property type="entry name" value="GNAT"/>
    <property type="match status" value="1"/>
</dbReference>
<organism evidence="4 5">
    <name type="scientific">Kaistia nematophila</name>
    <dbReference type="NCBI Taxonomy" id="2994654"/>
    <lineage>
        <taxon>Bacteria</taxon>
        <taxon>Pseudomonadati</taxon>
        <taxon>Pseudomonadota</taxon>
        <taxon>Alphaproteobacteria</taxon>
        <taxon>Hyphomicrobiales</taxon>
        <taxon>Kaistiaceae</taxon>
        <taxon>Kaistia</taxon>
    </lineage>
</organism>
<dbReference type="Proteomes" id="UP001144805">
    <property type="component" value="Unassembled WGS sequence"/>
</dbReference>
<dbReference type="CDD" id="cd04301">
    <property type="entry name" value="NAT_SF"/>
    <property type="match status" value="1"/>
</dbReference>
<dbReference type="RefSeq" id="WP_266340284.1">
    <property type="nucleotide sequence ID" value="NZ_JAPKNK010000009.1"/>
</dbReference>
<evidence type="ECO:0000256" key="1">
    <source>
        <dbReference type="ARBA" id="ARBA00022679"/>
    </source>
</evidence>
<evidence type="ECO:0000259" key="3">
    <source>
        <dbReference type="PROSITE" id="PS51186"/>
    </source>
</evidence>
<sequence length="211" mass="23077">MTETIALDLDGYTDLPPGRIANVVTYLEMTERPAPSAEPDGAGNRTVRRVEKPDLDSYRDLYRRIGTDWLWFSRAVMSDDELRALLAKPTTEIHFLEQDGVPIGLAELHHGEGGPANVEIAMFGVVPEATGTGAARQLMNAALAVAWDGGTERVWLHTCSFDHPAALRFYRRSGFAPFKFAIEVSTDPRLDGHLPRSAGPHVALIDPDTAG</sequence>
<protein>
    <submittedName>
        <fullName evidence="4">GNAT family N-acetyltransferase</fullName>
    </submittedName>
</protein>
<keyword evidence="1" id="KW-0808">Transferase</keyword>
<reference evidence="4" key="1">
    <citation type="submission" date="2022-11" db="EMBL/GenBank/DDBJ databases">
        <title>Biodiversity and phylogenetic relationships of bacteria.</title>
        <authorList>
            <person name="Machado R.A.R."/>
            <person name="Bhat A."/>
            <person name="Loulou A."/>
            <person name="Kallel S."/>
        </authorList>
    </citation>
    <scope>NUCLEOTIDE SEQUENCE</scope>
    <source>
        <strain evidence="4">K-TC2</strain>
    </source>
</reference>
<name>A0A9X3E3W9_9HYPH</name>
<dbReference type="PANTHER" id="PTHR43800">
    <property type="entry name" value="PEPTIDYL-LYSINE N-ACETYLTRANSFERASE YJAB"/>
    <property type="match status" value="1"/>
</dbReference>
<keyword evidence="2" id="KW-0012">Acyltransferase</keyword>